<sequence length="212" mass="22184">MRVTVFGATGKIGRLVVDQLPAQGHHVVAFARSPGKPQRTDPHLTVIGGELSDTDAVARAVARSDAVISALGPSLKRSTPAGPLAAGTRTIVEAMENAGISRIIALATPSLPDPRDGRHWKHSVLPVMAGLAFPNALTELRGMTEAITGSGLDYTIARITNPTDKPATGRIRAGYLGHDKVGSTMSRADIAAFMVGQLADTRHSRSMPAISN</sequence>
<organism evidence="2 3">
    <name type="scientific">Actinocorallia aurantiaca</name>
    <dbReference type="NCBI Taxonomy" id="46204"/>
    <lineage>
        <taxon>Bacteria</taxon>
        <taxon>Bacillati</taxon>
        <taxon>Actinomycetota</taxon>
        <taxon>Actinomycetes</taxon>
        <taxon>Streptosporangiales</taxon>
        <taxon>Thermomonosporaceae</taxon>
        <taxon>Actinocorallia</taxon>
    </lineage>
</organism>
<accession>A0ABN3U5F8</accession>
<dbReference type="InterPro" id="IPR016040">
    <property type="entry name" value="NAD(P)-bd_dom"/>
</dbReference>
<feature type="domain" description="NAD(P)-binding" evidence="1">
    <location>
        <begin position="7"/>
        <end position="200"/>
    </location>
</feature>
<dbReference type="InterPro" id="IPR036291">
    <property type="entry name" value="NAD(P)-bd_dom_sf"/>
</dbReference>
<evidence type="ECO:0000313" key="2">
    <source>
        <dbReference type="EMBL" id="GAA2724632.1"/>
    </source>
</evidence>
<proteinExistence type="predicted"/>
<dbReference type="Pfam" id="PF13460">
    <property type="entry name" value="NAD_binding_10"/>
    <property type="match status" value="1"/>
</dbReference>
<dbReference type="PANTHER" id="PTHR15020:SF50">
    <property type="entry name" value="UPF0659 PROTEIN YMR090W"/>
    <property type="match status" value="1"/>
</dbReference>
<dbReference type="Gene3D" id="3.40.50.720">
    <property type="entry name" value="NAD(P)-binding Rossmann-like Domain"/>
    <property type="match status" value="1"/>
</dbReference>
<evidence type="ECO:0000313" key="3">
    <source>
        <dbReference type="Proteomes" id="UP001501842"/>
    </source>
</evidence>
<dbReference type="SUPFAM" id="SSF51735">
    <property type="entry name" value="NAD(P)-binding Rossmann-fold domains"/>
    <property type="match status" value="1"/>
</dbReference>
<dbReference type="Proteomes" id="UP001501842">
    <property type="component" value="Unassembled WGS sequence"/>
</dbReference>
<protein>
    <submittedName>
        <fullName evidence="2">NAD(P)H-binding protein</fullName>
    </submittedName>
</protein>
<gene>
    <name evidence="2" type="ORF">GCM10010439_22760</name>
</gene>
<evidence type="ECO:0000259" key="1">
    <source>
        <dbReference type="Pfam" id="PF13460"/>
    </source>
</evidence>
<comment type="caution">
    <text evidence="2">The sequence shown here is derived from an EMBL/GenBank/DDBJ whole genome shotgun (WGS) entry which is preliminary data.</text>
</comment>
<reference evidence="2 3" key="1">
    <citation type="journal article" date="2019" name="Int. J. Syst. Evol. Microbiol.">
        <title>The Global Catalogue of Microorganisms (GCM) 10K type strain sequencing project: providing services to taxonomists for standard genome sequencing and annotation.</title>
        <authorList>
            <consortium name="The Broad Institute Genomics Platform"/>
            <consortium name="The Broad Institute Genome Sequencing Center for Infectious Disease"/>
            <person name="Wu L."/>
            <person name="Ma J."/>
        </authorList>
    </citation>
    <scope>NUCLEOTIDE SEQUENCE [LARGE SCALE GENOMIC DNA]</scope>
    <source>
        <strain evidence="2 3">JCM 8201</strain>
    </source>
</reference>
<name>A0ABN3U5F8_9ACTN</name>
<dbReference type="RefSeq" id="WP_344450272.1">
    <property type="nucleotide sequence ID" value="NZ_BAAATZ010000007.1"/>
</dbReference>
<keyword evidence="3" id="KW-1185">Reference proteome</keyword>
<dbReference type="EMBL" id="BAAATZ010000007">
    <property type="protein sequence ID" value="GAA2724632.1"/>
    <property type="molecule type" value="Genomic_DNA"/>
</dbReference>
<dbReference type="PANTHER" id="PTHR15020">
    <property type="entry name" value="FLAVIN REDUCTASE-RELATED"/>
    <property type="match status" value="1"/>
</dbReference>